<feature type="repeat" description="ANK" evidence="3">
    <location>
        <begin position="52"/>
        <end position="84"/>
    </location>
</feature>
<dbReference type="PROSITE" id="PS50088">
    <property type="entry name" value="ANK_REPEAT"/>
    <property type="match status" value="4"/>
</dbReference>
<organism evidence="4 5">
    <name type="scientific">Mytilus coruscus</name>
    <name type="common">Sea mussel</name>
    <dbReference type="NCBI Taxonomy" id="42192"/>
    <lineage>
        <taxon>Eukaryota</taxon>
        <taxon>Metazoa</taxon>
        <taxon>Spiralia</taxon>
        <taxon>Lophotrochozoa</taxon>
        <taxon>Mollusca</taxon>
        <taxon>Bivalvia</taxon>
        <taxon>Autobranchia</taxon>
        <taxon>Pteriomorphia</taxon>
        <taxon>Mytilida</taxon>
        <taxon>Mytiloidea</taxon>
        <taxon>Mytilidae</taxon>
        <taxon>Mytilinae</taxon>
        <taxon>Mytilus</taxon>
    </lineage>
</organism>
<dbReference type="SMART" id="SM00248">
    <property type="entry name" value="ANK"/>
    <property type="match status" value="5"/>
</dbReference>
<evidence type="ECO:0000313" key="4">
    <source>
        <dbReference type="EMBL" id="CAC5404968.1"/>
    </source>
</evidence>
<name>A0A6J8D8D3_MYTCO</name>
<dbReference type="EMBL" id="CACVKT020007049">
    <property type="protein sequence ID" value="CAC5404968.1"/>
    <property type="molecule type" value="Genomic_DNA"/>
</dbReference>
<gene>
    <name evidence="4" type="ORF">MCOR_38697</name>
</gene>
<protein>
    <submittedName>
        <fullName evidence="4">Uncharacterized protein</fullName>
    </submittedName>
</protein>
<dbReference type="PANTHER" id="PTHR24198:SF165">
    <property type="entry name" value="ANKYRIN REPEAT-CONTAINING PROTEIN-RELATED"/>
    <property type="match status" value="1"/>
</dbReference>
<proteinExistence type="predicted"/>
<keyword evidence="1" id="KW-0677">Repeat</keyword>
<dbReference type="Gene3D" id="1.25.40.20">
    <property type="entry name" value="Ankyrin repeat-containing domain"/>
    <property type="match status" value="2"/>
</dbReference>
<evidence type="ECO:0000256" key="3">
    <source>
        <dbReference type="PROSITE-ProRule" id="PRU00023"/>
    </source>
</evidence>
<dbReference type="Proteomes" id="UP000507470">
    <property type="component" value="Unassembled WGS sequence"/>
</dbReference>
<evidence type="ECO:0000256" key="2">
    <source>
        <dbReference type="ARBA" id="ARBA00023043"/>
    </source>
</evidence>
<dbReference type="PROSITE" id="PS50297">
    <property type="entry name" value="ANK_REP_REGION"/>
    <property type="match status" value="4"/>
</dbReference>
<dbReference type="PANTHER" id="PTHR24198">
    <property type="entry name" value="ANKYRIN REPEAT AND PROTEIN KINASE DOMAIN-CONTAINING PROTEIN"/>
    <property type="match status" value="1"/>
</dbReference>
<keyword evidence="5" id="KW-1185">Reference proteome</keyword>
<evidence type="ECO:0000313" key="5">
    <source>
        <dbReference type="Proteomes" id="UP000507470"/>
    </source>
</evidence>
<feature type="repeat" description="ANK" evidence="3">
    <location>
        <begin position="118"/>
        <end position="150"/>
    </location>
</feature>
<dbReference type="OrthoDB" id="6099490at2759"/>
<feature type="repeat" description="ANK" evidence="3">
    <location>
        <begin position="151"/>
        <end position="183"/>
    </location>
</feature>
<evidence type="ECO:0000256" key="1">
    <source>
        <dbReference type="ARBA" id="ARBA00022737"/>
    </source>
</evidence>
<accession>A0A6J8D8D3</accession>
<sequence length="324" mass="35411">MPPQCGIVSERGCGRLGNQTLGILHFVAAKLNYVICKFLLESGADVAVRDHLRRTPLHLSVRNKDTTVLDLLLQFGANLNARDIHNYFPLHHACLFENTTAVQVLLDKGAEVSIVEDLGIQPIDIAAENGNFSMIQLLIDSNADVNVKDNVGATPLHYAAADGNPDSMPCLLDNGADKMIADDMGRKPLDLDKRMGRFKASSLLLVTENESDVKFGNFPEGLIPNRPLVKMSEVDEYFNILDSKLQRMGKSGGDMGKTILNTTGLGKVDFAKGENADIFHVIQQFIDKVLVRVGELDPLFKECLLNAGSTLEGVKVGYPDGFVF</sequence>
<dbReference type="AlphaFoldDB" id="A0A6J8D8D3"/>
<dbReference type="InterPro" id="IPR002110">
    <property type="entry name" value="Ankyrin_rpt"/>
</dbReference>
<dbReference type="InterPro" id="IPR036770">
    <property type="entry name" value="Ankyrin_rpt-contain_sf"/>
</dbReference>
<dbReference type="Gene3D" id="3.30.460.90">
    <property type="match status" value="1"/>
</dbReference>
<reference evidence="4 5" key="1">
    <citation type="submission" date="2020-06" db="EMBL/GenBank/DDBJ databases">
        <authorList>
            <person name="Li R."/>
            <person name="Bekaert M."/>
        </authorList>
    </citation>
    <scope>NUCLEOTIDE SEQUENCE [LARGE SCALE GENOMIC DNA]</scope>
    <source>
        <strain evidence="5">wild</strain>
    </source>
</reference>
<feature type="repeat" description="ANK" evidence="3">
    <location>
        <begin position="85"/>
        <end position="117"/>
    </location>
</feature>
<dbReference type="Pfam" id="PF12796">
    <property type="entry name" value="Ank_2"/>
    <property type="match status" value="2"/>
</dbReference>
<keyword evidence="2 3" id="KW-0040">ANK repeat</keyword>
<dbReference type="SUPFAM" id="SSF48403">
    <property type="entry name" value="Ankyrin repeat"/>
    <property type="match status" value="1"/>
</dbReference>